<evidence type="ECO:0000313" key="4">
    <source>
        <dbReference type="Proteomes" id="UP000464317"/>
    </source>
</evidence>
<sequence length="988" mass="112652">MKKIKNIKKIFLLKSAVIGTLPLIPVIAIACGDPSNNNLSLKEIKISNVNTNSVVINIEINNSQNLKTLFLEYSDSSNNKRIAQTSQSNNKFNFNLTNLLANTNYKITKIYFNFDNKTQELNLDDFANKLMFKTLNNKEDKPENPTPPINPIEPIQPKPSPNPIEPKNQEYKLTNITNSNPSFNNLNLLFEFDHSNNTDNVLEITYNGTTRTFNNLVFNGNNLNIVLDNLTANTSYNITSVKLNGQSLDLSKIVNKTFTTTSEPTTAEEDDFAISNVSITNITSNSAVLNVNFSKNQLKNNNQKTFEFSFSNNKIFTTSNYNPGSSSLSINLTNLNSNTLYTLNSIKLNNNALTNIPSSSFTTKEIINNLNATSVNINDITTNSATVVISLNQNILNKNVRLNYRNNSLSSSHFINKTFNNTNNLDFSLINLQSSNNYELLNLDIDGQIISLSNYSNRNFRTNQNNDARPITNSTINYSLMGDFATYDAQVSQLYTNNNLAISSISKVRNNNKSYLVFTASQIPQEKYKDITFTYNNKNYSFKYDGNSKDFYFLVDDSESSNIYNIKYNNQNVQFKGTITNITFRSITTTNVNVNSARINDNNLSVSTDSNVFTNTDKVLITIKPDINTYTSDLTISADSISGNSLTINDIKSKLNHSFTKYWVTSIFNVNTGQEYYASENLTSFDLTVPTLSASISNIQFVAKDINTNTFEGSINLNIQNDQIGQLKDKYIKLSFLDKSQRDIAVPDSEYEKQTYGTKGNAFDYMERNLRPENNRYLYLTFNELKSFEFKHLTEGMNWVLYKVEIVNKHNLQTVLDIPLNNVSKHCLETLTTKLEVNNLTLNSGFPNNFTNTNNQSNTSNNNITKQELDNRIENDDTNLTIDWNYHNYKELNKHYLSSTQKLFDLYNDYSTMALKEEVKKFTFNNKSYNWGVVIENFDQKFYEHNDKNTYKIKKSLANFNNLTPEKMPLLILTFLPIHKILIWIIDI</sequence>
<evidence type="ECO:0000256" key="1">
    <source>
        <dbReference type="SAM" id="MobiDB-lite"/>
    </source>
</evidence>
<name>A0A809RTP7_9BACT</name>
<feature type="region of interest" description="Disordered" evidence="1">
    <location>
        <begin position="136"/>
        <end position="168"/>
    </location>
</feature>
<evidence type="ECO:0008006" key="5">
    <source>
        <dbReference type="Google" id="ProtNLM"/>
    </source>
</evidence>
<dbReference type="RefSeq" id="WP_161553153.1">
    <property type="nucleotide sequence ID" value="NZ_AP022325.1"/>
</dbReference>
<gene>
    <name evidence="3" type="ORF">JPM2_3850</name>
</gene>
<dbReference type="KEGG" id="mfel:JPM2_3850"/>
<accession>A0A809RTP7</accession>
<reference evidence="3 4" key="1">
    <citation type="submission" date="2020-01" db="EMBL/GenBank/DDBJ databases">
        <title>Complete genome sequence of Mycoplasma felis strain Myco-2.</title>
        <authorList>
            <person name="Kinoshita Y."/>
            <person name="Niwa H."/>
            <person name="Uchida-Fujii E."/>
            <person name="Nukada T."/>
        </authorList>
    </citation>
    <scope>NUCLEOTIDE SEQUENCE [LARGE SCALE GENOMIC DNA]</scope>
    <source>
        <strain evidence="3 4">Myco-2</strain>
    </source>
</reference>
<feature type="chain" id="PRO_5032306119" description="Lipoprotein" evidence="2">
    <location>
        <begin position="31"/>
        <end position="988"/>
    </location>
</feature>
<dbReference type="AlphaFoldDB" id="A0A809RTP7"/>
<evidence type="ECO:0000313" key="3">
    <source>
        <dbReference type="EMBL" id="BBU47692.1"/>
    </source>
</evidence>
<protein>
    <recommendedName>
        <fullName evidence="5">Lipoprotein</fullName>
    </recommendedName>
</protein>
<organism evidence="3 4">
    <name type="scientific">Mycoplasmopsis felis</name>
    <dbReference type="NCBI Taxonomy" id="33923"/>
    <lineage>
        <taxon>Bacteria</taxon>
        <taxon>Bacillati</taxon>
        <taxon>Mycoplasmatota</taxon>
        <taxon>Mycoplasmoidales</taxon>
        <taxon>Metamycoplasmataceae</taxon>
        <taxon>Mycoplasmopsis</taxon>
    </lineage>
</organism>
<feature type="compositionally biased region" description="Pro residues" evidence="1">
    <location>
        <begin position="144"/>
        <end position="164"/>
    </location>
</feature>
<dbReference type="Proteomes" id="UP000464317">
    <property type="component" value="Chromosome"/>
</dbReference>
<dbReference type="PROSITE" id="PS51257">
    <property type="entry name" value="PROKAR_LIPOPROTEIN"/>
    <property type="match status" value="1"/>
</dbReference>
<proteinExistence type="predicted"/>
<evidence type="ECO:0000256" key="2">
    <source>
        <dbReference type="SAM" id="SignalP"/>
    </source>
</evidence>
<dbReference type="EMBL" id="AP022325">
    <property type="protein sequence ID" value="BBU47692.1"/>
    <property type="molecule type" value="Genomic_DNA"/>
</dbReference>
<keyword evidence="2" id="KW-0732">Signal</keyword>
<keyword evidence="4" id="KW-1185">Reference proteome</keyword>
<feature type="signal peptide" evidence="2">
    <location>
        <begin position="1"/>
        <end position="30"/>
    </location>
</feature>